<reference evidence="2 3" key="2">
    <citation type="journal article" date="2019" name="G3 (Bethesda)">
        <title>Hybrid Assembly of the Genome of the Entomopathogenic Nematode Steinernema carpocapsae Identifies the X-Chromosome.</title>
        <authorList>
            <person name="Serra L."/>
            <person name="Macchietto M."/>
            <person name="Macias-Munoz A."/>
            <person name="McGill C.J."/>
            <person name="Rodriguez I.M."/>
            <person name="Rodriguez B."/>
            <person name="Murad R."/>
            <person name="Mortazavi A."/>
        </authorList>
    </citation>
    <scope>NUCLEOTIDE SEQUENCE [LARGE SCALE GENOMIC DNA]</scope>
    <source>
        <strain evidence="2 3">ALL</strain>
    </source>
</reference>
<keyword evidence="1" id="KW-1133">Transmembrane helix</keyword>
<evidence type="ECO:0000256" key="1">
    <source>
        <dbReference type="SAM" id="Phobius"/>
    </source>
</evidence>
<feature type="transmembrane region" description="Helical" evidence="1">
    <location>
        <begin position="79"/>
        <end position="99"/>
    </location>
</feature>
<proteinExistence type="predicted"/>
<dbReference type="AlphaFoldDB" id="A0A4U5P0P5"/>
<keyword evidence="3" id="KW-1185">Reference proteome</keyword>
<dbReference type="EMBL" id="AZBU02000003">
    <property type="protein sequence ID" value="TKR89330.1"/>
    <property type="molecule type" value="Genomic_DNA"/>
</dbReference>
<reference evidence="2 3" key="1">
    <citation type="journal article" date="2015" name="Genome Biol.">
        <title>Comparative genomics of Steinernema reveals deeply conserved gene regulatory networks.</title>
        <authorList>
            <person name="Dillman A.R."/>
            <person name="Macchietto M."/>
            <person name="Porter C.F."/>
            <person name="Rogers A."/>
            <person name="Williams B."/>
            <person name="Antoshechkin I."/>
            <person name="Lee M.M."/>
            <person name="Goodwin Z."/>
            <person name="Lu X."/>
            <person name="Lewis E.E."/>
            <person name="Goodrich-Blair H."/>
            <person name="Stock S.P."/>
            <person name="Adams B.J."/>
            <person name="Sternberg P.W."/>
            <person name="Mortazavi A."/>
        </authorList>
    </citation>
    <scope>NUCLEOTIDE SEQUENCE [LARGE SCALE GENOMIC DNA]</scope>
    <source>
        <strain evidence="2 3">ALL</strain>
    </source>
</reference>
<dbReference type="Proteomes" id="UP000298663">
    <property type="component" value="Unassembled WGS sequence"/>
</dbReference>
<keyword evidence="1" id="KW-0812">Transmembrane</keyword>
<accession>A0A4U5P0P5</accession>
<feature type="transmembrane region" description="Helical" evidence="1">
    <location>
        <begin position="51"/>
        <end position="73"/>
    </location>
</feature>
<keyword evidence="1" id="KW-0472">Membrane</keyword>
<protein>
    <submittedName>
        <fullName evidence="2">Uncharacterized protein</fullName>
    </submittedName>
</protein>
<sequence length="100" mass="11723">MSSAPDIFWDLEPDQFDMLTSTFGFLFTFVKYSGCYIPLQKEHDIHPVVYYLRWLFIGTASYQTTYAFFYVLFYADYSAMTALTIVELTWSFQSILSIVS</sequence>
<evidence type="ECO:0000313" key="3">
    <source>
        <dbReference type="Proteomes" id="UP000298663"/>
    </source>
</evidence>
<name>A0A4U5P0P5_STECR</name>
<organism evidence="2 3">
    <name type="scientific">Steinernema carpocapsae</name>
    <name type="common">Entomopathogenic nematode</name>
    <dbReference type="NCBI Taxonomy" id="34508"/>
    <lineage>
        <taxon>Eukaryota</taxon>
        <taxon>Metazoa</taxon>
        <taxon>Ecdysozoa</taxon>
        <taxon>Nematoda</taxon>
        <taxon>Chromadorea</taxon>
        <taxon>Rhabditida</taxon>
        <taxon>Tylenchina</taxon>
        <taxon>Panagrolaimomorpha</taxon>
        <taxon>Strongyloidoidea</taxon>
        <taxon>Steinernematidae</taxon>
        <taxon>Steinernema</taxon>
    </lineage>
</organism>
<feature type="transmembrane region" description="Helical" evidence="1">
    <location>
        <begin position="20"/>
        <end position="39"/>
    </location>
</feature>
<gene>
    <name evidence="2" type="ORF">L596_013453</name>
</gene>
<comment type="caution">
    <text evidence="2">The sequence shown here is derived from an EMBL/GenBank/DDBJ whole genome shotgun (WGS) entry which is preliminary data.</text>
</comment>
<evidence type="ECO:0000313" key="2">
    <source>
        <dbReference type="EMBL" id="TKR89330.1"/>
    </source>
</evidence>